<organism evidence="2 3">
    <name type="scientific">Shewanella hanedai</name>
    <name type="common">Alteromonas hanedai</name>
    <dbReference type="NCBI Taxonomy" id="25"/>
    <lineage>
        <taxon>Bacteria</taxon>
        <taxon>Pseudomonadati</taxon>
        <taxon>Pseudomonadota</taxon>
        <taxon>Gammaproteobacteria</taxon>
        <taxon>Alteromonadales</taxon>
        <taxon>Shewanellaceae</taxon>
        <taxon>Shewanella</taxon>
    </lineage>
</organism>
<proteinExistence type="predicted"/>
<evidence type="ECO:0000256" key="1">
    <source>
        <dbReference type="SAM" id="Phobius"/>
    </source>
</evidence>
<comment type="caution">
    <text evidence="2">The sequence shown here is derived from an EMBL/GenBank/DDBJ whole genome shotgun (WGS) entry which is preliminary data.</text>
</comment>
<keyword evidence="1" id="KW-1133">Transmembrane helix</keyword>
<name>A0A553JTQ6_SHEHA</name>
<keyword evidence="1" id="KW-0472">Membrane</keyword>
<dbReference type="OrthoDB" id="6292862at2"/>
<evidence type="ECO:0000313" key="2">
    <source>
        <dbReference type="EMBL" id="TRY15847.1"/>
    </source>
</evidence>
<reference evidence="3" key="1">
    <citation type="submission" date="2019-07" db="EMBL/GenBank/DDBJ databases">
        <title>Shewanella sp. YLB-08 draft genomic sequence.</title>
        <authorList>
            <person name="Yu L."/>
        </authorList>
    </citation>
    <scope>NUCLEOTIDE SEQUENCE [LARGE SCALE GENOMIC DNA]</scope>
    <source>
        <strain evidence="3">JCM 20706</strain>
    </source>
</reference>
<dbReference type="RefSeq" id="WP_143562943.1">
    <property type="nucleotide sequence ID" value="NZ_BMPL01000002.1"/>
</dbReference>
<keyword evidence="1" id="KW-0812">Transmembrane</keyword>
<sequence length="118" mass="13688">MFFYITGLSALIIILCAALYVIYRNMHRGRVKRAQEYNVLFDEDTVVDELITQLIEKNQYQENEDKTAQSKEDILATFIDLHRSGSFCAQLSEKEIIYFVKKKLNMESNTHGESGARD</sequence>
<dbReference type="EMBL" id="VKGK01000002">
    <property type="protein sequence ID" value="TRY15847.1"/>
    <property type="molecule type" value="Genomic_DNA"/>
</dbReference>
<accession>A0A553JTQ6</accession>
<evidence type="ECO:0000313" key="3">
    <source>
        <dbReference type="Proteomes" id="UP000318126"/>
    </source>
</evidence>
<dbReference type="Proteomes" id="UP000318126">
    <property type="component" value="Unassembled WGS sequence"/>
</dbReference>
<dbReference type="AlphaFoldDB" id="A0A553JTQ6"/>
<gene>
    <name evidence="2" type="ORF">FN961_02385</name>
</gene>
<feature type="transmembrane region" description="Helical" evidence="1">
    <location>
        <begin position="6"/>
        <end position="23"/>
    </location>
</feature>
<keyword evidence="3" id="KW-1185">Reference proteome</keyword>
<protein>
    <submittedName>
        <fullName evidence="2">Methanolan biosynthesis protein EpsI</fullName>
    </submittedName>
</protein>